<keyword evidence="3" id="KW-1185">Reference proteome</keyword>
<reference evidence="2" key="2">
    <citation type="submission" date="2020-11" db="EMBL/GenBank/DDBJ databases">
        <authorList>
            <person name="McCartney M.A."/>
            <person name="Auch B."/>
            <person name="Kono T."/>
            <person name="Mallez S."/>
            <person name="Becker A."/>
            <person name="Gohl D.M."/>
            <person name="Silverstein K.A.T."/>
            <person name="Koren S."/>
            <person name="Bechman K.B."/>
            <person name="Herman A."/>
            <person name="Abrahante J.E."/>
            <person name="Garbe J."/>
        </authorList>
    </citation>
    <scope>NUCLEOTIDE SEQUENCE</scope>
    <source>
        <strain evidence="2">Duluth1</strain>
        <tissue evidence="2">Whole animal</tissue>
    </source>
</reference>
<evidence type="ECO:0000256" key="1">
    <source>
        <dbReference type="SAM" id="MobiDB-lite"/>
    </source>
</evidence>
<evidence type="ECO:0000313" key="2">
    <source>
        <dbReference type="EMBL" id="KAH3850993.1"/>
    </source>
</evidence>
<name>A0A9D4R1R6_DREPO</name>
<feature type="compositionally biased region" description="Basic and acidic residues" evidence="1">
    <location>
        <begin position="44"/>
        <end position="66"/>
    </location>
</feature>
<organism evidence="2 3">
    <name type="scientific">Dreissena polymorpha</name>
    <name type="common">Zebra mussel</name>
    <name type="synonym">Mytilus polymorpha</name>
    <dbReference type="NCBI Taxonomy" id="45954"/>
    <lineage>
        <taxon>Eukaryota</taxon>
        <taxon>Metazoa</taxon>
        <taxon>Spiralia</taxon>
        <taxon>Lophotrochozoa</taxon>
        <taxon>Mollusca</taxon>
        <taxon>Bivalvia</taxon>
        <taxon>Autobranchia</taxon>
        <taxon>Heteroconchia</taxon>
        <taxon>Euheterodonta</taxon>
        <taxon>Imparidentia</taxon>
        <taxon>Neoheterodontei</taxon>
        <taxon>Myida</taxon>
        <taxon>Dreissenoidea</taxon>
        <taxon>Dreissenidae</taxon>
        <taxon>Dreissena</taxon>
    </lineage>
</organism>
<evidence type="ECO:0000313" key="3">
    <source>
        <dbReference type="Proteomes" id="UP000828390"/>
    </source>
</evidence>
<dbReference type="AlphaFoldDB" id="A0A9D4R1R6"/>
<accession>A0A9D4R1R6</accession>
<feature type="region of interest" description="Disordered" evidence="1">
    <location>
        <begin position="42"/>
        <end position="66"/>
    </location>
</feature>
<protein>
    <submittedName>
        <fullName evidence="2">Uncharacterized protein</fullName>
    </submittedName>
</protein>
<gene>
    <name evidence="2" type="ORF">DPMN_093470</name>
</gene>
<proteinExistence type="predicted"/>
<comment type="caution">
    <text evidence="2">The sequence shown here is derived from an EMBL/GenBank/DDBJ whole genome shotgun (WGS) entry which is preliminary data.</text>
</comment>
<reference evidence="2" key="1">
    <citation type="journal article" date="2019" name="bioRxiv">
        <title>The Genome of the Zebra Mussel, Dreissena polymorpha: A Resource for Invasive Species Research.</title>
        <authorList>
            <person name="McCartney M.A."/>
            <person name="Auch B."/>
            <person name="Kono T."/>
            <person name="Mallez S."/>
            <person name="Zhang Y."/>
            <person name="Obille A."/>
            <person name="Becker A."/>
            <person name="Abrahante J.E."/>
            <person name="Garbe J."/>
            <person name="Badalamenti J.P."/>
            <person name="Herman A."/>
            <person name="Mangelson H."/>
            <person name="Liachko I."/>
            <person name="Sullivan S."/>
            <person name="Sone E.D."/>
            <person name="Koren S."/>
            <person name="Silverstein K.A.T."/>
            <person name="Beckman K.B."/>
            <person name="Gohl D.M."/>
        </authorList>
    </citation>
    <scope>NUCLEOTIDE SEQUENCE</scope>
    <source>
        <strain evidence="2">Duluth1</strain>
        <tissue evidence="2">Whole animal</tissue>
    </source>
</reference>
<dbReference type="Proteomes" id="UP000828390">
    <property type="component" value="Unassembled WGS sequence"/>
</dbReference>
<sequence length="66" mass="7724">MIYENLGSQKLVNSARRSTKIPRLGLLHMRYKAVRVPQQPAEKNICHESRGMKWKESLTKKTDKRS</sequence>
<dbReference type="EMBL" id="JAIWYP010000003">
    <property type="protein sequence ID" value="KAH3850993.1"/>
    <property type="molecule type" value="Genomic_DNA"/>
</dbReference>